<dbReference type="Gene3D" id="1.25.20.10">
    <property type="entry name" value="Bacterial muramidases"/>
    <property type="match status" value="1"/>
</dbReference>
<dbReference type="InterPro" id="IPR008939">
    <property type="entry name" value="Lytic_TGlycosylase_superhlx_U"/>
</dbReference>
<protein>
    <submittedName>
        <fullName evidence="5">Lytic transglycosylase</fullName>
    </submittedName>
</protein>
<evidence type="ECO:0000313" key="6">
    <source>
        <dbReference type="Proteomes" id="UP000005275"/>
    </source>
</evidence>
<keyword evidence="2" id="KW-0732">Signal</keyword>
<feature type="domain" description="Lytic transglycosylase superhelical linker" evidence="4">
    <location>
        <begin position="423"/>
        <end position="485"/>
    </location>
</feature>
<dbReference type="EMBL" id="CP007031">
    <property type="protein sequence ID" value="AHF04060.1"/>
    <property type="molecule type" value="Genomic_DNA"/>
</dbReference>
<reference evidence="5 6" key="1">
    <citation type="submission" date="2013-12" db="EMBL/GenBank/DDBJ databases">
        <authorList>
            <consortium name="DOE Joint Genome Institute"/>
            <person name="Bryant D.A."/>
            <person name="Huntemann M."/>
            <person name="Han J."/>
            <person name="Chen A."/>
            <person name="Kyrpides N."/>
            <person name="Mavromatis K."/>
            <person name="Markowitz V."/>
            <person name="Palaniappan K."/>
            <person name="Ivanova N."/>
            <person name="Schaumberg A."/>
            <person name="Pati A."/>
            <person name="Liolios K."/>
            <person name="Nordberg H.P."/>
            <person name="Cantor M.N."/>
            <person name="Hua S.X."/>
            <person name="Woyke T."/>
        </authorList>
    </citation>
    <scope>NUCLEOTIDE SEQUENCE [LARGE SCALE GENOMIC DNA]</scope>
    <source>
        <strain evidence="5 6">984</strain>
    </source>
</reference>
<dbReference type="SUPFAM" id="SSF48435">
    <property type="entry name" value="Bacterial muramidases"/>
    <property type="match status" value="1"/>
</dbReference>
<dbReference type="STRING" id="765910.MARPU_09390"/>
<name>W0DZL5_MARPU</name>
<dbReference type="InterPro" id="IPR008258">
    <property type="entry name" value="Transglycosylase_SLT_dom_1"/>
</dbReference>
<dbReference type="eggNOG" id="COG0741">
    <property type="taxonomic scope" value="Bacteria"/>
</dbReference>
<organism evidence="5 6">
    <name type="scientific">Marichromatium purpuratum 984</name>
    <dbReference type="NCBI Taxonomy" id="765910"/>
    <lineage>
        <taxon>Bacteria</taxon>
        <taxon>Pseudomonadati</taxon>
        <taxon>Pseudomonadota</taxon>
        <taxon>Gammaproteobacteria</taxon>
        <taxon>Chromatiales</taxon>
        <taxon>Chromatiaceae</taxon>
        <taxon>Marichromatium</taxon>
    </lineage>
</organism>
<dbReference type="SUPFAM" id="SSF53955">
    <property type="entry name" value="Lysozyme-like"/>
    <property type="match status" value="1"/>
</dbReference>
<dbReference type="InterPro" id="IPR023346">
    <property type="entry name" value="Lysozyme-like_dom_sf"/>
</dbReference>
<accession>W0DZL5</accession>
<dbReference type="HOGENOM" id="CLU_019016_0_1_6"/>
<feature type="domain" description="Transglycosylase SLT" evidence="3">
    <location>
        <begin position="498"/>
        <end position="601"/>
    </location>
</feature>
<dbReference type="Pfam" id="PF14718">
    <property type="entry name" value="SLT_L"/>
    <property type="match status" value="1"/>
</dbReference>
<dbReference type="CDD" id="cd13401">
    <property type="entry name" value="Slt70-like"/>
    <property type="match status" value="1"/>
</dbReference>
<dbReference type="Pfam" id="PF01464">
    <property type="entry name" value="SLT"/>
    <property type="match status" value="1"/>
</dbReference>
<dbReference type="Proteomes" id="UP000005275">
    <property type="component" value="Chromosome"/>
</dbReference>
<evidence type="ECO:0000256" key="2">
    <source>
        <dbReference type="ARBA" id="ARBA00022729"/>
    </source>
</evidence>
<evidence type="ECO:0000256" key="1">
    <source>
        <dbReference type="ARBA" id="ARBA00007734"/>
    </source>
</evidence>
<gene>
    <name evidence="5" type="ORF">MARPU_09390</name>
</gene>
<evidence type="ECO:0000313" key="5">
    <source>
        <dbReference type="EMBL" id="AHF04060.1"/>
    </source>
</evidence>
<dbReference type="OrthoDB" id="92254at2"/>
<evidence type="ECO:0000259" key="4">
    <source>
        <dbReference type="Pfam" id="PF14718"/>
    </source>
</evidence>
<dbReference type="Gene3D" id="1.10.1240.20">
    <property type="entry name" value="Lytic transglycosylase, superhelical linker domain"/>
    <property type="match status" value="1"/>
</dbReference>
<comment type="similarity">
    <text evidence="1">Belongs to the transglycosylase Slt family.</text>
</comment>
<keyword evidence="6" id="KW-1185">Reference proteome</keyword>
<dbReference type="KEGG" id="mpur:MARPU_09390"/>
<dbReference type="AlphaFoldDB" id="W0DZL5"/>
<proteinExistence type="inferred from homology"/>
<dbReference type="PANTHER" id="PTHR37423">
    <property type="entry name" value="SOLUBLE LYTIC MUREIN TRANSGLYCOSYLASE-RELATED"/>
    <property type="match status" value="1"/>
</dbReference>
<evidence type="ECO:0000259" key="3">
    <source>
        <dbReference type="Pfam" id="PF01464"/>
    </source>
</evidence>
<sequence length="658" mass="74353">MSVVAPFARRWRRRRWPRRLWRAPLLVLMLAVGAAQARGLDALQARADFLAAERALVQGDGESFARLERALRDYPLHPYLRFAQLTADLDNTPDAAIERFLAAEPESQLAWRLRRAYLQRLAAAGRWADYRRLYRPEEDVERRCLYLRALLETGARARALAEIEPLWRSGRSQPDACDPVFDAWRAAGGLTPERVWARIRLALAAGQEGLARHLGADLPASERPWLTRWLALRAAPERLPDTGAALPPQPLRAVILADVLTRLAARDAERARTAFARWRAALDLDAEAADRVRAALGEALVERGAVARGFALWDGLRALPETRDAQERRLRAALERGEWAWVARWVERMPEGEVKTDRWLYWQARAEAELGHPETARALFARAAHARSLWGFMAADRLDLPYRMHHRVTPAEPARIARIIALAPVRRMRELDALGRDTEMRREWRALTRDLDRADLLAAAYVADVFGWHDQAIRTLARTDYWDDLALRFPLVHRTEVEAAAHAQGLAPAWVFAVIRQESVFARTLASHAGAVGLMQLLPSTARDMAEALGAPLDSRWALLDPGRNIDLGSAYLARLQTRFDHVALATAAYNAGPARVARWRPARALATDRWIATIPFVETRGYVERVLTYRAIYAARLDSAHPRVRDWLAPQVAPAEE</sequence>
<dbReference type="GO" id="GO:0042597">
    <property type="term" value="C:periplasmic space"/>
    <property type="evidence" value="ECO:0007669"/>
    <property type="project" value="InterPro"/>
</dbReference>
<dbReference type="GO" id="GO:0004553">
    <property type="term" value="F:hydrolase activity, hydrolyzing O-glycosyl compounds"/>
    <property type="evidence" value="ECO:0007669"/>
    <property type="project" value="InterPro"/>
</dbReference>
<dbReference type="PANTHER" id="PTHR37423:SF5">
    <property type="entry name" value="SOLUBLE LYTIC MUREIN TRANSGLYCOSYLASE"/>
    <property type="match status" value="1"/>
</dbReference>
<dbReference type="Gene3D" id="1.10.530.10">
    <property type="match status" value="1"/>
</dbReference>
<dbReference type="InterPro" id="IPR037061">
    <property type="entry name" value="Lytic_TGlycoase_superhlx_L_sf"/>
</dbReference>
<dbReference type="InterPro" id="IPR012289">
    <property type="entry name" value="Lytic_TGlycosylase_superhlx_L"/>
</dbReference>